<dbReference type="PRINTS" id="PR00364">
    <property type="entry name" value="DISEASERSIST"/>
</dbReference>
<dbReference type="SMART" id="SM00028">
    <property type="entry name" value="TPR"/>
    <property type="match status" value="4"/>
</dbReference>
<name>A0ABW2HT68_9ACTN</name>
<dbReference type="SUPFAM" id="SSF52540">
    <property type="entry name" value="P-loop containing nucleoside triphosphate hydrolases"/>
    <property type="match status" value="1"/>
</dbReference>
<evidence type="ECO:0000313" key="5">
    <source>
        <dbReference type="Proteomes" id="UP001596548"/>
    </source>
</evidence>
<dbReference type="Gene3D" id="3.40.50.300">
    <property type="entry name" value="P-loop containing nucleotide triphosphate hydrolases"/>
    <property type="match status" value="1"/>
</dbReference>
<keyword evidence="4" id="KW-0547">Nucleotide-binding</keyword>
<dbReference type="Gene3D" id="1.25.40.10">
    <property type="entry name" value="Tetratricopeptide repeat domain"/>
    <property type="match status" value="1"/>
</dbReference>
<dbReference type="InterPro" id="IPR011990">
    <property type="entry name" value="TPR-like_helical_dom_sf"/>
</dbReference>
<keyword evidence="1" id="KW-0802">TPR repeat</keyword>
<accession>A0ABW2HT68</accession>
<organism evidence="4 5">
    <name type="scientific">Paractinoplanes rhizophilus</name>
    <dbReference type="NCBI Taxonomy" id="1416877"/>
    <lineage>
        <taxon>Bacteria</taxon>
        <taxon>Bacillati</taxon>
        <taxon>Actinomycetota</taxon>
        <taxon>Actinomycetes</taxon>
        <taxon>Micromonosporales</taxon>
        <taxon>Micromonosporaceae</taxon>
        <taxon>Paractinoplanes</taxon>
    </lineage>
</organism>
<dbReference type="Pfam" id="PF00931">
    <property type="entry name" value="NB-ARC"/>
    <property type="match status" value="1"/>
</dbReference>
<feature type="repeat" description="TPR" evidence="1">
    <location>
        <begin position="605"/>
        <end position="638"/>
    </location>
</feature>
<dbReference type="Pfam" id="PF25873">
    <property type="entry name" value="WHD_MalT"/>
    <property type="match status" value="1"/>
</dbReference>
<dbReference type="InterPro" id="IPR002182">
    <property type="entry name" value="NB-ARC"/>
</dbReference>
<feature type="domain" description="MalT-like winged helix" evidence="3">
    <location>
        <begin position="389"/>
        <end position="446"/>
    </location>
</feature>
<dbReference type="Pfam" id="PF13424">
    <property type="entry name" value="TPR_12"/>
    <property type="match status" value="2"/>
</dbReference>
<dbReference type="PROSITE" id="PS50005">
    <property type="entry name" value="TPR"/>
    <property type="match status" value="2"/>
</dbReference>
<evidence type="ECO:0000259" key="2">
    <source>
        <dbReference type="Pfam" id="PF00931"/>
    </source>
</evidence>
<evidence type="ECO:0000313" key="4">
    <source>
        <dbReference type="EMBL" id="MFC7276387.1"/>
    </source>
</evidence>
<evidence type="ECO:0000256" key="1">
    <source>
        <dbReference type="PROSITE-ProRule" id="PRU00339"/>
    </source>
</evidence>
<reference evidence="5" key="1">
    <citation type="journal article" date="2019" name="Int. J. Syst. Evol. Microbiol.">
        <title>The Global Catalogue of Microorganisms (GCM) 10K type strain sequencing project: providing services to taxonomists for standard genome sequencing and annotation.</title>
        <authorList>
            <consortium name="The Broad Institute Genomics Platform"/>
            <consortium name="The Broad Institute Genome Sequencing Center for Infectious Disease"/>
            <person name="Wu L."/>
            <person name="Ma J."/>
        </authorList>
    </citation>
    <scope>NUCLEOTIDE SEQUENCE [LARGE SCALE GENOMIC DNA]</scope>
    <source>
        <strain evidence="5">XZYJT-10</strain>
    </source>
</reference>
<dbReference type="Proteomes" id="UP001596548">
    <property type="component" value="Unassembled WGS sequence"/>
</dbReference>
<keyword evidence="5" id="KW-1185">Reference proteome</keyword>
<feature type="domain" description="NB-ARC" evidence="2">
    <location>
        <begin position="148"/>
        <end position="270"/>
    </location>
</feature>
<protein>
    <submittedName>
        <fullName evidence="4">ATP-binding protein</fullName>
    </submittedName>
</protein>
<evidence type="ECO:0000259" key="3">
    <source>
        <dbReference type="Pfam" id="PF25873"/>
    </source>
</evidence>
<comment type="caution">
    <text evidence="4">The sequence shown here is derived from an EMBL/GenBank/DDBJ whole genome shotgun (WGS) entry which is preliminary data.</text>
</comment>
<dbReference type="PANTHER" id="PTHR47691">
    <property type="entry name" value="REGULATOR-RELATED"/>
    <property type="match status" value="1"/>
</dbReference>
<keyword evidence="4" id="KW-0067">ATP-binding</keyword>
<feature type="repeat" description="TPR" evidence="1">
    <location>
        <begin position="645"/>
        <end position="678"/>
    </location>
</feature>
<proteinExistence type="predicted"/>
<dbReference type="PANTHER" id="PTHR47691:SF3">
    <property type="entry name" value="HTH-TYPE TRANSCRIPTIONAL REGULATOR RV0890C-RELATED"/>
    <property type="match status" value="1"/>
</dbReference>
<dbReference type="GO" id="GO:0005524">
    <property type="term" value="F:ATP binding"/>
    <property type="evidence" value="ECO:0007669"/>
    <property type="project" value="UniProtKB-KW"/>
</dbReference>
<dbReference type="InterPro" id="IPR019734">
    <property type="entry name" value="TPR_rpt"/>
</dbReference>
<sequence>MAEGSEGAFVESLKELRRWAGQPSLRRLRQLGGTVRAVSGHEVPALPPSTVSSVLRRPELPRLEFVEAFVTACLRARDASPEEIRAALDDWRASWRAAGTAGADGPAGVKSEHAEAPHQLPADLPEFTGRDEHVRFLIGLAGEESPGAPQVAVIEGMAGVGKTRLAVHVAHALAEAGRYDAFLFLPLRGYTVDQTPTEPAAALETLLRSLGVDGREIPGDPDARATMYRDRLHGTRTLLLLDDAADGSQVTSLLPASGTCLVLVTSRRSLALDGAHAVRVNPFSTRESADLLARVAGAVRIAADPAGTAETARRCGNLPLAVALAGRRLQSRPAWSIADLEHRLRDSDEALDQFAAGDRSVRAAFQLSYDALPEDHRLVFRLLSLHPGDSFTAATAGELTGVRGAGTILEALVDEHLLLQPSPGRYSFHDLLRVYASERARADSPAGQRSAATTRILRWYLAVAVAADRVIDPHHRHVTVEPELAGVAPPFRNRADAIAWTTAEYGALTAAVSIAADTGAVSIAWRLAAALWSYFYLGKHLDDWIRAHEVALAAARRAGDLEGQAWMLNNLGVAHWQRRDYPAAIDRYRQARELRRAMGDHAGEIVLLDNLGNAFDEIGRADEAIDCYQQALTLAQRSGGPADRASVLHNLGEAYRRTGRYTDAGRCLTDALAIQQDLHDAMQRYTLCSLGELHDDLGDPRTAETYYERSRVLAEQVSDVWLTAVLWEKLGHTAALRGEDRAAEDLWIAAADTYAKVNDDEAAERVRRLLPPR</sequence>
<dbReference type="EMBL" id="JBHTBJ010000014">
    <property type="protein sequence ID" value="MFC7276387.1"/>
    <property type="molecule type" value="Genomic_DNA"/>
</dbReference>
<dbReference type="InterPro" id="IPR027417">
    <property type="entry name" value="P-loop_NTPase"/>
</dbReference>
<dbReference type="InterPro" id="IPR059106">
    <property type="entry name" value="WHD_MalT"/>
</dbReference>
<gene>
    <name evidence="4" type="ORF">ACFQS1_20530</name>
</gene>
<dbReference type="RefSeq" id="WP_378970652.1">
    <property type="nucleotide sequence ID" value="NZ_JBHTBJ010000014.1"/>
</dbReference>
<dbReference type="SUPFAM" id="SSF48452">
    <property type="entry name" value="TPR-like"/>
    <property type="match status" value="1"/>
</dbReference>